<dbReference type="Proteomes" id="UP000707138">
    <property type="component" value="Unassembled WGS sequence"/>
</dbReference>
<evidence type="ECO:0000256" key="7">
    <source>
        <dbReference type="ARBA" id="ARBA00022679"/>
    </source>
</evidence>
<evidence type="ECO:0000256" key="11">
    <source>
        <dbReference type="HAMAP-Rule" id="MF_01025"/>
    </source>
</evidence>
<reference evidence="13 14" key="1">
    <citation type="journal article" date="2021" name="Sci. Rep.">
        <title>The distribution of antibiotic resistance genes in chicken gut microbiota commensals.</title>
        <authorList>
            <person name="Juricova H."/>
            <person name="Matiasovicova J."/>
            <person name="Kubasova T."/>
            <person name="Cejkova D."/>
            <person name="Rychlik I."/>
        </authorList>
    </citation>
    <scope>NUCLEOTIDE SEQUENCE [LARGE SCALE GENOMIC DNA]</scope>
    <source>
        <strain evidence="13 14">An537</strain>
    </source>
</reference>
<keyword evidence="7 11" id="KW-0808">Transferase</keyword>
<dbReference type="InterPro" id="IPR054691">
    <property type="entry name" value="LeuA/HCS_post-cat"/>
</dbReference>
<dbReference type="PROSITE" id="PS00816">
    <property type="entry name" value="AIPM_HOMOCIT_SYNTH_2"/>
    <property type="match status" value="1"/>
</dbReference>
<dbReference type="EC" id="2.3.3.13" evidence="3 11"/>
<feature type="binding site" evidence="11">
    <location>
        <position position="266"/>
    </location>
    <ligand>
        <name>Mn(2+)</name>
        <dbReference type="ChEBI" id="CHEBI:29035"/>
    </ligand>
</feature>
<keyword evidence="5 11" id="KW-0432">Leucine biosynthesis</keyword>
<dbReference type="NCBIfam" id="NF002086">
    <property type="entry name" value="PRK00915.1-3"/>
    <property type="match status" value="1"/>
</dbReference>
<evidence type="ECO:0000259" key="12">
    <source>
        <dbReference type="PROSITE" id="PS50991"/>
    </source>
</evidence>
<feature type="binding site" evidence="11">
    <location>
        <position position="42"/>
    </location>
    <ligand>
        <name>Mn(2+)</name>
        <dbReference type="ChEBI" id="CHEBI:29035"/>
    </ligand>
</feature>
<dbReference type="PROSITE" id="PS50991">
    <property type="entry name" value="PYR_CT"/>
    <property type="match status" value="1"/>
</dbReference>
<keyword evidence="10 11" id="KW-0100">Branched-chain amino acid biosynthesis</keyword>
<evidence type="ECO:0000256" key="4">
    <source>
        <dbReference type="ARBA" id="ARBA00018198"/>
    </source>
</evidence>
<organism evidence="13 14">
    <name type="scientific">Veillonella magna</name>
    <dbReference type="NCBI Taxonomy" id="464322"/>
    <lineage>
        <taxon>Bacteria</taxon>
        <taxon>Bacillati</taxon>
        <taxon>Bacillota</taxon>
        <taxon>Negativicutes</taxon>
        <taxon>Veillonellales</taxon>
        <taxon>Veillonellaceae</taxon>
        <taxon>Veillonella</taxon>
    </lineage>
</organism>
<dbReference type="InterPro" id="IPR036230">
    <property type="entry name" value="LeuA_allosteric_dom_sf"/>
</dbReference>
<feature type="binding site" evidence="11">
    <location>
        <position position="230"/>
    </location>
    <ligand>
        <name>Mn(2+)</name>
        <dbReference type="ChEBI" id="CHEBI:29035"/>
    </ligand>
</feature>
<protein>
    <recommendedName>
        <fullName evidence="4 11">2-isopropylmalate synthase</fullName>
        <ecNumber evidence="3 11">2.3.3.13</ecNumber>
    </recommendedName>
    <alternativeName>
        <fullName evidence="11">Alpha-IPM synthase</fullName>
    </alternativeName>
    <alternativeName>
        <fullName evidence="11">Alpha-isopropylmalate synthase</fullName>
    </alternativeName>
</protein>
<keyword evidence="9 11" id="KW-0464">Manganese</keyword>
<dbReference type="SUPFAM" id="SSF110921">
    <property type="entry name" value="2-isopropylmalate synthase LeuA, allosteric (dimerisation) domain"/>
    <property type="match status" value="1"/>
</dbReference>
<accession>A0ABS2GEL0</accession>
<evidence type="ECO:0000256" key="5">
    <source>
        <dbReference type="ARBA" id="ARBA00022430"/>
    </source>
</evidence>
<dbReference type="HAMAP" id="MF_01025">
    <property type="entry name" value="LeuA_type1"/>
    <property type="match status" value="1"/>
</dbReference>
<keyword evidence="11" id="KW-0963">Cytoplasm</keyword>
<comment type="function">
    <text evidence="11">Catalyzes the condensation of the acetyl group of acetyl-CoA with 3-methyl-2-oxobutanoate (2-ketoisovalerate) to form 3-carboxy-3-hydroxy-4-methylpentanoate (2-isopropylmalate).</text>
</comment>
<dbReference type="CDD" id="cd07940">
    <property type="entry name" value="DRE_TIM_IPMS"/>
    <property type="match status" value="1"/>
</dbReference>
<dbReference type="InterPro" id="IPR000891">
    <property type="entry name" value="PYR_CT"/>
</dbReference>
<dbReference type="RefSeq" id="WP_205087692.1">
    <property type="nucleotide sequence ID" value="NZ_JACJLA010000006.1"/>
</dbReference>
<sequence>MKDKVAVKDDVTVGVVSRTTGHTTQNETSKDKVYFFDTTLRDGEQSPGVSLQTPEKIEIAQSLARMGVDVIEAGFPAASPGDFEAVAAIANTVKGCTVAGLARANKADIEKTAEALAGAEHSRLHVFIATSDIHLEYKLKKTREEVIETVKDCLAFAAGKFDEIEFSAEDASRTDMDYLSEVFSVAIEGGATILNVPDTVGYMTPMEFAGKIRYLKEHVRGIEKAIISVHCHDDLGMANANTLAAIEAGARQVECTVNGLGERAGNVGIEEVVMALKTRRDIYGVDVDIDTKQFTRVSHLVSRLTGMVVPPNKAIVGANAFAHESGIHQHGVLSNPTTYEIMTPESVGAEKSAIVLGKHSGKHAFVDHLVRLGFTVDDSKIPDLFTKFKSLADRKKQIFDEDIIALVMDMIDHEKAVEVVHHHYHSDEQGYAYADVRLKTPEGIREDAAVGDGAVDASLKAAERALGKPISLKDFQVRAVTSGKDALGEVMLKVEYEGKLYHGRAIHTDIITSSVNAYVNAINSIYFAKAITTNAEEA</sequence>
<evidence type="ECO:0000313" key="13">
    <source>
        <dbReference type="EMBL" id="MBM6912596.1"/>
    </source>
</evidence>
<dbReference type="InterPro" id="IPR002034">
    <property type="entry name" value="AIPM/Hcit_synth_CS"/>
</dbReference>
<evidence type="ECO:0000256" key="1">
    <source>
        <dbReference type="ARBA" id="ARBA00004689"/>
    </source>
</evidence>
<comment type="subunit">
    <text evidence="11">Homodimer.</text>
</comment>
<keyword evidence="14" id="KW-1185">Reference proteome</keyword>
<evidence type="ECO:0000256" key="6">
    <source>
        <dbReference type="ARBA" id="ARBA00022605"/>
    </source>
</evidence>
<gene>
    <name evidence="11" type="primary">leuA</name>
    <name evidence="13" type="ORF">H6A01_04565</name>
</gene>
<feature type="domain" description="Pyruvate carboxyltransferase" evidence="12">
    <location>
        <begin position="33"/>
        <end position="295"/>
    </location>
</feature>
<dbReference type="Pfam" id="PF22617">
    <property type="entry name" value="HCS_D2"/>
    <property type="match status" value="1"/>
</dbReference>
<dbReference type="Pfam" id="PF00682">
    <property type="entry name" value="HMGL-like"/>
    <property type="match status" value="1"/>
</dbReference>
<comment type="catalytic activity">
    <reaction evidence="11">
        <text>3-methyl-2-oxobutanoate + acetyl-CoA + H2O = (2S)-2-isopropylmalate + CoA + H(+)</text>
        <dbReference type="Rhea" id="RHEA:21524"/>
        <dbReference type="ChEBI" id="CHEBI:1178"/>
        <dbReference type="ChEBI" id="CHEBI:11851"/>
        <dbReference type="ChEBI" id="CHEBI:15377"/>
        <dbReference type="ChEBI" id="CHEBI:15378"/>
        <dbReference type="ChEBI" id="CHEBI:57287"/>
        <dbReference type="ChEBI" id="CHEBI:57288"/>
        <dbReference type="EC" id="2.3.3.13"/>
    </reaction>
</comment>
<name>A0ABS2GEL0_9FIRM</name>
<comment type="similarity">
    <text evidence="2 11">Belongs to the alpha-IPM synthase/homocitrate synthase family. LeuA type 1 subfamily.</text>
</comment>
<dbReference type="SUPFAM" id="SSF51569">
    <property type="entry name" value="Aldolase"/>
    <property type="match status" value="1"/>
</dbReference>
<dbReference type="InterPro" id="IPR050073">
    <property type="entry name" value="2-IPM_HCS-like"/>
</dbReference>
<dbReference type="SMART" id="SM00917">
    <property type="entry name" value="LeuA_dimer"/>
    <property type="match status" value="1"/>
</dbReference>
<evidence type="ECO:0000256" key="2">
    <source>
        <dbReference type="ARBA" id="ARBA00009396"/>
    </source>
</evidence>
<evidence type="ECO:0000256" key="9">
    <source>
        <dbReference type="ARBA" id="ARBA00023211"/>
    </source>
</evidence>
<dbReference type="NCBIfam" id="NF002085">
    <property type="entry name" value="PRK00915.1-2"/>
    <property type="match status" value="1"/>
</dbReference>
<dbReference type="NCBIfam" id="TIGR00973">
    <property type="entry name" value="leuA_bact"/>
    <property type="match status" value="1"/>
</dbReference>
<evidence type="ECO:0000256" key="3">
    <source>
        <dbReference type="ARBA" id="ARBA00012973"/>
    </source>
</evidence>
<keyword evidence="6 11" id="KW-0028">Amino-acid biosynthesis</keyword>
<dbReference type="Pfam" id="PF08502">
    <property type="entry name" value="LeuA_dimer"/>
    <property type="match status" value="1"/>
</dbReference>
<comment type="caution">
    <text evidence="13">The sequence shown here is derived from an EMBL/GenBank/DDBJ whole genome shotgun (WGS) entry which is preliminary data.</text>
</comment>
<dbReference type="PANTHER" id="PTHR10277">
    <property type="entry name" value="HOMOCITRATE SYNTHASE-RELATED"/>
    <property type="match status" value="1"/>
</dbReference>
<dbReference type="InterPro" id="IPR005671">
    <property type="entry name" value="LeuA_bact_synth"/>
</dbReference>
<keyword evidence="13" id="KW-0012">Acyltransferase</keyword>
<feature type="binding site" evidence="11">
    <location>
        <position position="232"/>
    </location>
    <ligand>
        <name>Mn(2+)</name>
        <dbReference type="ChEBI" id="CHEBI:29035"/>
    </ligand>
</feature>
<dbReference type="Gene3D" id="3.30.160.270">
    <property type="match status" value="1"/>
</dbReference>
<evidence type="ECO:0000256" key="10">
    <source>
        <dbReference type="ARBA" id="ARBA00023304"/>
    </source>
</evidence>
<comment type="cofactor">
    <cofactor evidence="11">
        <name>Mn(2+)</name>
        <dbReference type="ChEBI" id="CHEBI:29035"/>
    </cofactor>
</comment>
<feature type="region of interest" description="Regulatory domain" evidence="11">
    <location>
        <begin position="418"/>
        <end position="538"/>
    </location>
</feature>
<dbReference type="GO" id="GO:0003852">
    <property type="term" value="F:2-isopropylmalate synthase activity"/>
    <property type="evidence" value="ECO:0007669"/>
    <property type="project" value="UniProtKB-EC"/>
</dbReference>
<evidence type="ECO:0000313" key="14">
    <source>
        <dbReference type="Proteomes" id="UP000707138"/>
    </source>
</evidence>
<dbReference type="InterPro" id="IPR013785">
    <property type="entry name" value="Aldolase_TIM"/>
</dbReference>
<dbReference type="PROSITE" id="PS00815">
    <property type="entry name" value="AIPM_HOMOCIT_SYNTH_1"/>
    <property type="match status" value="1"/>
</dbReference>
<dbReference type="Gene3D" id="3.20.20.70">
    <property type="entry name" value="Aldolase class I"/>
    <property type="match status" value="1"/>
</dbReference>
<comment type="pathway">
    <text evidence="1 11">Amino-acid biosynthesis; L-leucine biosynthesis; L-leucine from 3-methyl-2-oxobutanoate: step 1/4.</text>
</comment>
<dbReference type="InterPro" id="IPR013709">
    <property type="entry name" value="2-isopropylmalate_synth_dimer"/>
</dbReference>
<evidence type="ECO:0000256" key="8">
    <source>
        <dbReference type="ARBA" id="ARBA00022723"/>
    </source>
</evidence>
<proteinExistence type="inferred from homology"/>
<keyword evidence="8 11" id="KW-0479">Metal-binding</keyword>
<dbReference type="Gene3D" id="1.10.238.260">
    <property type="match status" value="1"/>
</dbReference>
<dbReference type="EMBL" id="JACJLA010000006">
    <property type="protein sequence ID" value="MBM6912596.1"/>
    <property type="molecule type" value="Genomic_DNA"/>
</dbReference>
<dbReference type="PANTHER" id="PTHR10277:SF9">
    <property type="entry name" value="2-ISOPROPYLMALATE SYNTHASE 1, CHLOROPLASTIC-RELATED"/>
    <property type="match status" value="1"/>
</dbReference>